<gene>
    <name evidence="9" type="ORF">ENV54_09785</name>
</gene>
<evidence type="ECO:0000256" key="2">
    <source>
        <dbReference type="ARBA" id="ARBA00009130"/>
    </source>
</evidence>
<organism evidence="9">
    <name type="scientific">Desulfomonile tiedjei</name>
    <dbReference type="NCBI Taxonomy" id="2358"/>
    <lineage>
        <taxon>Bacteria</taxon>
        <taxon>Pseudomonadati</taxon>
        <taxon>Thermodesulfobacteriota</taxon>
        <taxon>Desulfomonilia</taxon>
        <taxon>Desulfomonilales</taxon>
        <taxon>Desulfomonilaceae</taxon>
        <taxon>Desulfomonile</taxon>
    </lineage>
</organism>
<keyword evidence="3" id="KW-0285">Flavoprotein</keyword>
<protein>
    <submittedName>
        <fullName evidence="9">Pyridine nucleotide-disulfide oxidoreductase</fullName>
    </submittedName>
</protein>
<dbReference type="AlphaFoldDB" id="A0A7C4EY45"/>
<dbReference type="InterPro" id="IPR004099">
    <property type="entry name" value="Pyr_nucl-diS_OxRdtase_dimer"/>
</dbReference>
<dbReference type="PRINTS" id="PR00368">
    <property type="entry name" value="FADPNR"/>
</dbReference>
<dbReference type="InterPro" id="IPR050260">
    <property type="entry name" value="FAD-bd_OxRdtase"/>
</dbReference>
<comment type="cofactor">
    <cofactor evidence="1">
        <name>FAD</name>
        <dbReference type="ChEBI" id="CHEBI:57692"/>
    </cofactor>
</comment>
<feature type="domain" description="FAD/NAD(P)-binding" evidence="8">
    <location>
        <begin position="2"/>
        <end position="302"/>
    </location>
</feature>
<comment type="caution">
    <text evidence="9">The sequence shown here is derived from an EMBL/GenBank/DDBJ whole genome shotgun (WGS) entry which is preliminary data.</text>
</comment>
<keyword evidence="6" id="KW-0676">Redox-active center</keyword>
<accession>A0A7C4EY45</accession>
<dbReference type="Pfam" id="PF02852">
    <property type="entry name" value="Pyr_redox_dim"/>
    <property type="match status" value="1"/>
</dbReference>
<dbReference type="InterPro" id="IPR016156">
    <property type="entry name" value="FAD/NAD-linked_Rdtase_dimer_sf"/>
</dbReference>
<keyword evidence="4" id="KW-0274">FAD</keyword>
<evidence type="ECO:0000256" key="1">
    <source>
        <dbReference type="ARBA" id="ARBA00001974"/>
    </source>
</evidence>
<evidence type="ECO:0000313" key="9">
    <source>
        <dbReference type="EMBL" id="HGH61575.1"/>
    </source>
</evidence>
<evidence type="ECO:0000256" key="5">
    <source>
        <dbReference type="ARBA" id="ARBA00023002"/>
    </source>
</evidence>
<evidence type="ECO:0000259" key="7">
    <source>
        <dbReference type="Pfam" id="PF02852"/>
    </source>
</evidence>
<evidence type="ECO:0000256" key="6">
    <source>
        <dbReference type="ARBA" id="ARBA00023284"/>
    </source>
</evidence>
<feature type="domain" description="Pyridine nucleotide-disulphide oxidoreductase dimerisation" evidence="7">
    <location>
        <begin position="329"/>
        <end position="431"/>
    </location>
</feature>
<sequence>MRFVVIGGDAAGMSAASKAKRNKPDLEVIVLEATSDVSYSACGMPYNIAQPERIMDDLVVRKAEVFRSKQGIDLRLGHTANALDKDRKLALGTADGGKEFEVSYDKLLIATGARPIRPQIPGMNLPGVHVLKSLQDGRNIKQDLASRNVKDALIVGMGYIGLEMAEALVARGIRVHAVDLLPRLLPWLPQEMADVVQEELADHDVKMHFGVKLQRLEPGNGKLKVILDQGEIAVDLVLVAIGIVPNSELASAAGLALGPKNAIAVDKTMKTSDPDIYAAGDCADAFHIVTGKRVWIPLALRANRAGWAVADNITGSESILDGVAGTAVFKVMGLEVARTGLSLQEAADAGFQPVDVVIKSRSRAHAHPGNQTIHVNLVADKPTGKLLGGSMVGREGAAHRINALAVALHAGMTVEQFFQCDFAYAPPFSPVWDPLLTAANQLTKSL</sequence>
<keyword evidence="5" id="KW-0560">Oxidoreductase</keyword>
<dbReference type="PANTHER" id="PTHR43429:SF1">
    <property type="entry name" value="NAD(P)H SULFUR OXIDOREDUCTASE (COA-DEPENDENT)"/>
    <property type="match status" value="1"/>
</dbReference>
<dbReference type="PANTHER" id="PTHR43429">
    <property type="entry name" value="PYRIDINE NUCLEOTIDE-DISULFIDE OXIDOREDUCTASE DOMAIN-CONTAINING"/>
    <property type="match status" value="1"/>
</dbReference>
<comment type="similarity">
    <text evidence="2">Belongs to the class-III pyridine nucleotide-disulfide oxidoreductase family.</text>
</comment>
<dbReference type="Pfam" id="PF07992">
    <property type="entry name" value="Pyr_redox_2"/>
    <property type="match status" value="1"/>
</dbReference>
<dbReference type="SUPFAM" id="SSF55424">
    <property type="entry name" value="FAD/NAD-linked reductases, dimerisation (C-terminal) domain"/>
    <property type="match status" value="1"/>
</dbReference>
<dbReference type="SUPFAM" id="SSF51905">
    <property type="entry name" value="FAD/NAD(P)-binding domain"/>
    <property type="match status" value="1"/>
</dbReference>
<dbReference type="GO" id="GO:0016491">
    <property type="term" value="F:oxidoreductase activity"/>
    <property type="evidence" value="ECO:0007669"/>
    <property type="project" value="UniProtKB-KW"/>
</dbReference>
<dbReference type="EMBL" id="DTGT01000311">
    <property type="protein sequence ID" value="HGH61575.1"/>
    <property type="molecule type" value="Genomic_DNA"/>
</dbReference>
<reference evidence="9" key="1">
    <citation type="journal article" date="2020" name="mSystems">
        <title>Genome- and Community-Level Interaction Insights into Carbon Utilization and Element Cycling Functions of Hydrothermarchaeota in Hydrothermal Sediment.</title>
        <authorList>
            <person name="Zhou Z."/>
            <person name="Liu Y."/>
            <person name="Xu W."/>
            <person name="Pan J."/>
            <person name="Luo Z.H."/>
            <person name="Li M."/>
        </authorList>
    </citation>
    <scope>NUCLEOTIDE SEQUENCE [LARGE SCALE GENOMIC DNA]</scope>
    <source>
        <strain evidence="9">SpSt-769</strain>
    </source>
</reference>
<evidence type="ECO:0000256" key="4">
    <source>
        <dbReference type="ARBA" id="ARBA00022827"/>
    </source>
</evidence>
<proteinExistence type="inferred from homology"/>
<name>A0A7C4EY45_9BACT</name>
<dbReference type="InterPro" id="IPR036188">
    <property type="entry name" value="FAD/NAD-bd_sf"/>
</dbReference>
<dbReference type="InterPro" id="IPR023753">
    <property type="entry name" value="FAD/NAD-binding_dom"/>
</dbReference>
<dbReference type="Gene3D" id="3.50.50.60">
    <property type="entry name" value="FAD/NAD(P)-binding domain"/>
    <property type="match status" value="2"/>
</dbReference>
<evidence type="ECO:0000256" key="3">
    <source>
        <dbReference type="ARBA" id="ARBA00022630"/>
    </source>
</evidence>
<dbReference type="PRINTS" id="PR00411">
    <property type="entry name" value="PNDRDTASEI"/>
</dbReference>
<evidence type="ECO:0000259" key="8">
    <source>
        <dbReference type="Pfam" id="PF07992"/>
    </source>
</evidence>